<keyword evidence="3" id="KW-0106">Calcium</keyword>
<evidence type="ECO:0000313" key="5">
    <source>
        <dbReference type="Proteomes" id="UP000620064"/>
    </source>
</evidence>
<comment type="caution">
    <text evidence="4">The sequence shown here is derived from an EMBL/GenBank/DDBJ whole genome shotgun (WGS) entry which is preliminary data.</text>
</comment>
<dbReference type="InterPro" id="IPR008183">
    <property type="entry name" value="Aldose_1/G6P_1-epimerase"/>
</dbReference>
<sequence>MEITIQNQNAKAVIKTKGAELSSLQKEGKNYIWEVNSEFWNKTSPILFPIVGALKNGEYQFEDKLYQLPRHGFARDFEFEVAEKSENSVVFSLKSSEETNKVYPFDFELKISYVLENNTLIVKYEVINHSSEKMYYSIGAHPAFAIDGNFEEYSLIFDEEKDLETYQLSQDLFSGKTEIVKLEGNSLSLQYHLFENDALVFKNFATKSLTLAKNNKPVMKVEFPEFPYLGIWTKKDAPFICIEPWLGIADNASTSGNLTEKEGIQMLEPNTAKSVSWSVELF</sequence>
<protein>
    <submittedName>
        <fullName evidence="4">LACX protein</fullName>
    </submittedName>
</protein>
<evidence type="ECO:0000313" key="4">
    <source>
        <dbReference type="EMBL" id="GGP01666.1"/>
    </source>
</evidence>
<organism evidence="4 5">
    <name type="scientific">Cloacibacterium rupense</name>
    <dbReference type="NCBI Taxonomy" id="517423"/>
    <lineage>
        <taxon>Bacteria</taxon>
        <taxon>Pseudomonadati</taxon>
        <taxon>Bacteroidota</taxon>
        <taxon>Flavobacteriia</taxon>
        <taxon>Flavobacteriales</taxon>
        <taxon>Weeksellaceae</taxon>
    </lineage>
</organism>
<reference evidence="5" key="1">
    <citation type="journal article" date="2019" name="Int. J. Syst. Evol. Microbiol.">
        <title>The Global Catalogue of Microorganisms (GCM) 10K type strain sequencing project: providing services to taxonomists for standard genome sequencing and annotation.</title>
        <authorList>
            <consortium name="The Broad Institute Genomics Platform"/>
            <consortium name="The Broad Institute Genome Sequencing Center for Infectious Disease"/>
            <person name="Wu L."/>
            <person name="Ma J."/>
        </authorList>
    </citation>
    <scope>NUCLEOTIDE SEQUENCE [LARGE SCALE GENOMIC DNA]</scope>
    <source>
        <strain evidence="5">CGMCC 1.7656</strain>
    </source>
</reference>
<dbReference type="SUPFAM" id="SSF74650">
    <property type="entry name" value="Galactose mutarotase-like"/>
    <property type="match status" value="1"/>
</dbReference>
<dbReference type="Proteomes" id="UP000620064">
    <property type="component" value="Unassembled WGS sequence"/>
</dbReference>
<dbReference type="PANTHER" id="PTHR11122:SF13">
    <property type="entry name" value="GLUCOSE-6-PHOSPHATE 1-EPIMERASE"/>
    <property type="match status" value="1"/>
</dbReference>
<evidence type="ECO:0000256" key="2">
    <source>
        <dbReference type="ARBA" id="ARBA00011245"/>
    </source>
</evidence>
<dbReference type="CDD" id="cd09024">
    <property type="entry name" value="Aldose_epim_lacX"/>
    <property type="match status" value="1"/>
</dbReference>
<accession>A0ABQ2NGM6</accession>
<evidence type="ECO:0000256" key="3">
    <source>
        <dbReference type="ARBA" id="ARBA00022837"/>
    </source>
</evidence>
<dbReference type="InterPro" id="IPR037481">
    <property type="entry name" value="LacX"/>
</dbReference>
<gene>
    <name evidence="4" type="ORF">GCM10010992_02960</name>
</gene>
<dbReference type="RefSeq" id="WP_188616306.1">
    <property type="nucleotide sequence ID" value="NZ_BMLV01000001.1"/>
</dbReference>
<dbReference type="InterPro" id="IPR014718">
    <property type="entry name" value="GH-type_carb-bd"/>
</dbReference>
<proteinExistence type="predicted"/>
<dbReference type="EMBL" id="BMLV01000001">
    <property type="protein sequence ID" value="GGP01666.1"/>
    <property type="molecule type" value="Genomic_DNA"/>
</dbReference>
<keyword evidence="5" id="KW-1185">Reference proteome</keyword>
<name>A0ABQ2NGM6_9FLAO</name>
<dbReference type="InterPro" id="IPR011013">
    <property type="entry name" value="Gal_mutarotase_sf_dom"/>
</dbReference>
<comment type="subunit">
    <text evidence="2">Monomer.</text>
</comment>
<evidence type="ECO:0000256" key="1">
    <source>
        <dbReference type="ARBA" id="ARBA00001913"/>
    </source>
</evidence>
<dbReference type="Gene3D" id="2.70.98.10">
    <property type="match status" value="1"/>
</dbReference>
<dbReference type="PANTHER" id="PTHR11122">
    <property type="entry name" value="APOSPORY-ASSOCIATED PROTEIN C-RELATED"/>
    <property type="match status" value="1"/>
</dbReference>
<dbReference type="Pfam" id="PF01263">
    <property type="entry name" value="Aldose_epim"/>
    <property type="match status" value="1"/>
</dbReference>
<comment type="cofactor">
    <cofactor evidence="1">
        <name>Ca(2+)</name>
        <dbReference type="ChEBI" id="CHEBI:29108"/>
    </cofactor>
</comment>